<keyword evidence="3" id="KW-1185">Reference proteome</keyword>
<evidence type="ECO:0000256" key="1">
    <source>
        <dbReference type="SAM" id="SignalP"/>
    </source>
</evidence>
<dbReference type="PANTHER" id="PTHR47197">
    <property type="entry name" value="PROTEIN NIRF"/>
    <property type="match status" value="1"/>
</dbReference>
<feature type="chain" id="PRO_5016671612" evidence="1">
    <location>
        <begin position="22"/>
        <end position="380"/>
    </location>
</feature>
<reference evidence="2 3" key="1">
    <citation type="submission" date="2018-08" db="EMBL/GenBank/DDBJ databases">
        <title>Mucilaginibacter sp. MYSH2.</title>
        <authorList>
            <person name="Seo T."/>
        </authorList>
    </citation>
    <scope>NUCLEOTIDE SEQUENCE [LARGE SCALE GENOMIC DNA]</scope>
    <source>
        <strain evidence="2 3">MYSH2</strain>
    </source>
</reference>
<dbReference type="InterPro" id="IPR031815">
    <property type="entry name" value="DUF5074"/>
</dbReference>
<dbReference type="SUPFAM" id="SSF50969">
    <property type="entry name" value="YVTN repeat-like/Quinoprotein amine dehydrogenase"/>
    <property type="match status" value="1"/>
</dbReference>
<dbReference type="OrthoDB" id="792648at2"/>
<keyword evidence="1" id="KW-0732">Signal</keyword>
<protein>
    <submittedName>
        <fullName evidence="2">YncE family protein</fullName>
    </submittedName>
</protein>
<dbReference type="AlphaFoldDB" id="A0A372NW39"/>
<proteinExistence type="predicted"/>
<dbReference type="InterPro" id="IPR015943">
    <property type="entry name" value="WD40/YVTN_repeat-like_dom_sf"/>
</dbReference>
<feature type="signal peptide" evidence="1">
    <location>
        <begin position="1"/>
        <end position="21"/>
    </location>
</feature>
<sequence length="380" mass="42419">MTGRFYKAIYYFTLVAFIAVAASCRKSPSVTPEQTDTFPANPSSAIKGMYLLNEGNMNMNKASLDYLDFRAGIYRRNIYGQTNPEVVKGLGDVGNDIAIYGSKMYVVVNVSNKVEVLDAKTAKRIKQIDITNCRYVTFHNGKAYVSAYLGTIGDRNAPNGTVSEIDTTSLSITRKVTVGRQPEEMAIVGEKLYIANSGGYNPKNYERTISVIDLASFTETKRIDVAINLDRLKADEYGDLYVTSRGDYYDIPSKLFVIDTKTDAIKKTFDIAASNLWIDDDTAYIYATEWNYTQQKNTISYTMLNVKDETILNSKFIADGTDKNITVPYGIIVDPYTKDVYVTDAGNYVTSGTLYCFDAGGQKKWQMITGDIPAHFAFVY</sequence>
<dbReference type="PANTHER" id="PTHR47197:SF3">
    <property type="entry name" value="DIHYDRO-HEME D1 DEHYDROGENASE"/>
    <property type="match status" value="1"/>
</dbReference>
<dbReference type="EMBL" id="QWDC01000001">
    <property type="protein sequence ID" value="RFZ94315.1"/>
    <property type="molecule type" value="Genomic_DNA"/>
</dbReference>
<dbReference type="Pfam" id="PF16819">
    <property type="entry name" value="DUF5074"/>
    <property type="match status" value="1"/>
</dbReference>
<comment type="caution">
    <text evidence="2">The sequence shown here is derived from an EMBL/GenBank/DDBJ whole genome shotgun (WGS) entry which is preliminary data.</text>
</comment>
<evidence type="ECO:0000313" key="2">
    <source>
        <dbReference type="EMBL" id="RFZ94315.1"/>
    </source>
</evidence>
<evidence type="ECO:0000313" key="3">
    <source>
        <dbReference type="Proteomes" id="UP000264217"/>
    </source>
</evidence>
<dbReference type="InterPro" id="IPR011044">
    <property type="entry name" value="Quino_amine_DH_bsu"/>
</dbReference>
<dbReference type="PROSITE" id="PS51257">
    <property type="entry name" value="PROKAR_LIPOPROTEIN"/>
    <property type="match status" value="1"/>
</dbReference>
<name>A0A372NW39_9SPHI</name>
<dbReference type="RefSeq" id="WP_117389879.1">
    <property type="nucleotide sequence ID" value="NZ_QWDC01000001.1"/>
</dbReference>
<gene>
    <name evidence="2" type="ORF">D0C36_01805</name>
</gene>
<accession>A0A372NW39</accession>
<dbReference type="Proteomes" id="UP000264217">
    <property type="component" value="Unassembled WGS sequence"/>
</dbReference>
<organism evidence="2 3">
    <name type="scientific">Mucilaginibacter conchicola</name>
    <dbReference type="NCBI Taxonomy" id="2303333"/>
    <lineage>
        <taxon>Bacteria</taxon>
        <taxon>Pseudomonadati</taxon>
        <taxon>Bacteroidota</taxon>
        <taxon>Sphingobacteriia</taxon>
        <taxon>Sphingobacteriales</taxon>
        <taxon>Sphingobacteriaceae</taxon>
        <taxon>Mucilaginibacter</taxon>
    </lineage>
</organism>
<dbReference type="Gene3D" id="2.130.10.10">
    <property type="entry name" value="YVTN repeat-like/Quinoprotein amine dehydrogenase"/>
    <property type="match status" value="1"/>
</dbReference>
<dbReference type="InterPro" id="IPR051200">
    <property type="entry name" value="Host-pathogen_enzymatic-act"/>
</dbReference>